<dbReference type="GO" id="GO:0016874">
    <property type="term" value="F:ligase activity"/>
    <property type="evidence" value="ECO:0007669"/>
    <property type="project" value="UniProtKB-KW"/>
</dbReference>
<dbReference type="RefSeq" id="WP_109193987.1">
    <property type="nucleotide sequence ID" value="NZ_CP029255.1"/>
</dbReference>
<protein>
    <submittedName>
        <fullName evidence="1">2'-5' RNA ligase</fullName>
    </submittedName>
</protein>
<dbReference type="OrthoDB" id="980044at2"/>
<dbReference type="EMBL" id="CP029255">
    <property type="protein sequence ID" value="AWK06575.1"/>
    <property type="molecule type" value="Genomic_DNA"/>
</dbReference>
<sequence length="186" mass="21520">MEKTYSVVFYSKTLVEPIKKMKDFLRSKIDWYNSCNSEAHITICEFTIEESQFDSIKQKLSKISDGFTPFEVSLNHFSSFPTSGAFFIGVTKDSEKKLVPIMKKIHETLKFLKLKKSDNPHMSIGRRLTPENLKIASELFTTIDLQFECNEIVLREFDPVVKQFFVMDSFPFGSNPEPEFVQGSLF</sequence>
<dbReference type="KEGG" id="fcr:HYN56_21025"/>
<gene>
    <name evidence="1" type="ORF">HYN56_21025</name>
</gene>
<dbReference type="Proteomes" id="UP000245250">
    <property type="component" value="Chromosome"/>
</dbReference>
<evidence type="ECO:0000313" key="1">
    <source>
        <dbReference type="EMBL" id="AWK06575.1"/>
    </source>
</evidence>
<keyword evidence="2" id="KW-1185">Reference proteome</keyword>
<reference evidence="1 2" key="1">
    <citation type="submission" date="2018-05" db="EMBL/GenBank/DDBJ databases">
        <title>Genome sequencing of Flavobacterium sp. HYN0056.</title>
        <authorList>
            <person name="Yi H."/>
            <person name="Baek C."/>
        </authorList>
    </citation>
    <scope>NUCLEOTIDE SEQUENCE [LARGE SCALE GENOMIC DNA]</scope>
    <source>
        <strain evidence="1 2">HYN0056</strain>
    </source>
</reference>
<accession>A0A2S1YR56</accession>
<keyword evidence="1" id="KW-0436">Ligase</keyword>
<proteinExistence type="predicted"/>
<dbReference type="AlphaFoldDB" id="A0A2S1YR56"/>
<dbReference type="SUPFAM" id="SSF55144">
    <property type="entry name" value="LigT-like"/>
    <property type="match status" value="1"/>
</dbReference>
<dbReference type="Gene3D" id="3.90.1140.10">
    <property type="entry name" value="Cyclic phosphodiesterase"/>
    <property type="match status" value="1"/>
</dbReference>
<organism evidence="1 2">
    <name type="scientific">Flavobacterium crocinum</name>
    <dbReference type="NCBI Taxonomy" id="2183896"/>
    <lineage>
        <taxon>Bacteria</taxon>
        <taxon>Pseudomonadati</taxon>
        <taxon>Bacteroidota</taxon>
        <taxon>Flavobacteriia</taxon>
        <taxon>Flavobacteriales</taxon>
        <taxon>Flavobacteriaceae</taxon>
        <taxon>Flavobacterium</taxon>
    </lineage>
</organism>
<dbReference type="Pfam" id="PF13563">
    <property type="entry name" value="2_5_RNA_ligase2"/>
    <property type="match status" value="1"/>
</dbReference>
<evidence type="ECO:0000313" key="2">
    <source>
        <dbReference type="Proteomes" id="UP000245250"/>
    </source>
</evidence>
<dbReference type="InterPro" id="IPR009097">
    <property type="entry name" value="Cyclic_Pdiesterase"/>
</dbReference>
<name>A0A2S1YR56_9FLAO</name>